<dbReference type="Proteomes" id="UP000268313">
    <property type="component" value="Unassembled WGS sequence"/>
</dbReference>
<feature type="signal peptide" evidence="1">
    <location>
        <begin position="1"/>
        <end position="21"/>
    </location>
</feature>
<evidence type="ECO:0000313" key="3">
    <source>
        <dbReference type="Proteomes" id="UP000268313"/>
    </source>
</evidence>
<organism evidence="2 3">
    <name type="scientific">Corallococcus carmarthensis</name>
    <dbReference type="NCBI Taxonomy" id="2316728"/>
    <lineage>
        <taxon>Bacteria</taxon>
        <taxon>Pseudomonadati</taxon>
        <taxon>Myxococcota</taxon>
        <taxon>Myxococcia</taxon>
        <taxon>Myxococcales</taxon>
        <taxon>Cystobacterineae</taxon>
        <taxon>Myxococcaceae</taxon>
        <taxon>Corallococcus</taxon>
    </lineage>
</organism>
<proteinExistence type="predicted"/>
<keyword evidence="1" id="KW-0732">Signal</keyword>
<dbReference type="RefSeq" id="WP_120604293.1">
    <property type="nucleotide sequence ID" value="NZ_JABFJX010000142.1"/>
</dbReference>
<gene>
    <name evidence="2" type="ORF">D7X32_20720</name>
</gene>
<reference evidence="3" key="1">
    <citation type="submission" date="2018-09" db="EMBL/GenBank/DDBJ databases">
        <authorList>
            <person name="Livingstone P.G."/>
            <person name="Whitworth D.E."/>
        </authorList>
    </citation>
    <scope>NUCLEOTIDE SEQUENCE [LARGE SCALE GENOMIC DNA]</scope>
    <source>
        <strain evidence="3">CA043D</strain>
    </source>
</reference>
<sequence>MSTMNLKCAVLALVLGGTAQAVEPMVPYDNFNPMQSNPPRATKVRGIDPARWVDEQTGTRLDSLRELAFTRLRLMSRSDTGAGRYGLRFSQSGGVTAIAAKVRLNNAKSTGCTAPAGTPAAQSTAELTGHFFNTRGAVGRSLQDDVTASIRTVSRSTDPVGSQALRVEAVIERCTDAACSTRAQLFTADLGLVHQGEQAALRLQWDVANHRFVFQRDTQPEVYGAYTVTDTHAPGNPGKALVVTHDLPTCASGTPAPLGYANAYFHDVFVNASAAPAP</sequence>
<name>A0A3A8K203_9BACT</name>
<dbReference type="AlphaFoldDB" id="A0A3A8K203"/>
<accession>A0A3A8K203</accession>
<keyword evidence="3" id="KW-1185">Reference proteome</keyword>
<comment type="caution">
    <text evidence="2">The sequence shown here is derived from an EMBL/GenBank/DDBJ whole genome shotgun (WGS) entry which is preliminary data.</text>
</comment>
<protein>
    <submittedName>
        <fullName evidence="2">Uncharacterized protein</fullName>
    </submittedName>
</protein>
<dbReference type="OrthoDB" id="5503658at2"/>
<dbReference type="EMBL" id="RAWE01000074">
    <property type="protein sequence ID" value="RKH01297.1"/>
    <property type="molecule type" value="Genomic_DNA"/>
</dbReference>
<feature type="chain" id="PRO_5017454484" evidence="1">
    <location>
        <begin position="22"/>
        <end position="278"/>
    </location>
</feature>
<evidence type="ECO:0000313" key="2">
    <source>
        <dbReference type="EMBL" id="RKH01297.1"/>
    </source>
</evidence>
<evidence type="ECO:0000256" key="1">
    <source>
        <dbReference type="SAM" id="SignalP"/>
    </source>
</evidence>